<dbReference type="GO" id="GO:0004038">
    <property type="term" value="F:allantoinase activity"/>
    <property type="evidence" value="ECO:0007669"/>
    <property type="project" value="UniProtKB-UniRule"/>
</dbReference>
<evidence type="ECO:0000256" key="3">
    <source>
        <dbReference type="ARBA" id="ARBA00011881"/>
    </source>
</evidence>
<proteinExistence type="inferred from homology"/>
<dbReference type="InterPro" id="IPR050138">
    <property type="entry name" value="DHOase/Allantoinase_Hydrolase"/>
</dbReference>
<name>A0AAU7UF28_9DEIO</name>
<dbReference type="GO" id="GO:0005737">
    <property type="term" value="C:cytoplasm"/>
    <property type="evidence" value="ECO:0007669"/>
    <property type="project" value="TreeGrafter"/>
</dbReference>
<dbReference type="InterPro" id="IPR006680">
    <property type="entry name" value="Amidohydro-rel"/>
</dbReference>
<gene>
    <name evidence="8 10" type="primary">allB</name>
    <name evidence="10" type="ORF">ABOD76_10350</name>
</gene>
<dbReference type="SUPFAM" id="SSF51556">
    <property type="entry name" value="Metallo-dependent hydrolases"/>
    <property type="match status" value="1"/>
</dbReference>
<dbReference type="PANTHER" id="PTHR43668:SF4">
    <property type="entry name" value="ALLANTOINASE"/>
    <property type="match status" value="1"/>
</dbReference>
<comment type="pathway">
    <text evidence="8">Nitrogen metabolism; (S)-allantoin degradation; allantoate from (S)-allantoin: step 1/1.</text>
</comment>
<feature type="modified residue" description="N6-carboxylysine" evidence="8">
    <location>
        <position position="146"/>
    </location>
</feature>
<dbReference type="Gene3D" id="3.20.20.140">
    <property type="entry name" value="Metal-dependent hydrolases"/>
    <property type="match status" value="1"/>
</dbReference>
<dbReference type="InterPro" id="IPR047604">
    <property type="entry name" value="Allantoinase_bact"/>
</dbReference>
<dbReference type="GO" id="GO:0008270">
    <property type="term" value="F:zinc ion binding"/>
    <property type="evidence" value="ECO:0007669"/>
    <property type="project" value="InterPro"/>
</dbReference>
<comment type="similarity">
    <text evidence="8">Belongs to the metallo-dependent hydrolases superfamily. Allantoinase family.</text>
</comment>
<dbReference type="InterPro" id="IPR032466">
    <property type="entry name" value="Metal_Hydrolase"/>
</dbReference>
<dbReference type="AlphaFoldDB" id="A0AAU7UF28"/>
<feature type="binding site" description="via carbamate group" evidence="8">
    <location>
        <position position="146"/>
    </location>
    <ligand>
        <name>Zn(2+)</name>
        <dbReference type="ChEBI" id="CHEBI:29105"/>
        <label>1</label>
    </ligand>
</feature>
<dbReference type="GO" id="GO:0050897">
    <property type="term" value="F:cobalt ion binding"/>
    <property type="evidence" value="ECO:0007669"/>
    <property type="project" value="InterPro"/>
</dbReference>
<evidence type="ECO:0000256" key="1">
    <source>
        <dbReference type="ARBA" id="ARBA00002368"/>
    </source>
</evidence>
<comment type="PTM">
    <text evidence="8">Carboxylation allows a single lysine to coordinate two zinc ions.</text>
</comment>
<keyword evidence="4 8" id="KW-0659">Purine metabolism</keyword>
<feature type="binding site" evidence="8">
    <location>
        <position position="310"/>
    </location>
    <ligand>
        <name>Zn(2+)</name>
        <dbReference type="ChEBI" id="CHEBI:29105"/>
        <label>1</label>
    </ligand>
</feature>
<comment type="function">
    <text evidence="1">Catalyzes the reversible cyclization of carbamoyl aspartate to dihydroorotate.</text>
</comment>
<dbReference type="NCBIfam" id="TIGR03178">
    <property type="entry name" value="allantoinase"/>
    <property type="match status" value="1"/>
</dbReference>
<feature type="binding site" evidence="8">
    <location>
        <position position="182"/>
    </location>
    <ligand>
        <name>Zn(2+)</name>
        <dbReference type="ChEBI" id="CHEBI:29105"/>
        <label>2</label>
    </ligand>
</feature>
<feature type="binding site" evidence="8">
    <location>
        <position position="59"/>
    </location>
    <ligand>
        <name>Zn(2+)</name>
        <dbReference type="ChEBI" id="CHEBI:29105"/>
        <label>1</label>
    </ligand>
</feature>
<dbReference type="RefSeq" id="WP_350244761.1">
    <property type="nucleotide sequence ID" value="NZ_CP158299.1"/>
</dbReference>
<evidence type="ECO:0000256" key="2">
    <source>
        <dbReference type="ARBA" id="ARBA00010286"/>
    </source>
</evidence>
<keyword evidence="7 8" id="KW-0862">Zinc</keyword>
<evidence type="ECO:0000256" key="8">
    <source>
        <dbReference type="HAMAP-Rule" id="MF_01645"/>
    </source>
</evidence>
<dbReference type="InterPro" id="IPR011059">
    <property type="entry name" value="Metal-dep_hydrolase_composite"/>
</dbReference>
<comment type="subunit">
    <text evidence="3 8">Homotetramer.</text>
</comment>
<evidence type="ECO:0000256" key="7">
    <source>
        <dbReference type="ARBA" id="ARBA00022833"/>
    </source>
</evidence>
<dbReference type="Gene3D" id="2.30.40.10">
    <property type="entry name" value="Urease, subunit C, domain 1"/>
    <property type="match status" value="1"/>
</dbReference>
<evidence type="ECO:0000313" key="10">
    <source>
        <dbReference type="EMBL" id="XBV86684.1"/>
    </source>
</evidence>
<keyword evidence="5 8" id="KW-0479">Metal-binding</keyword>
<comment type="similarity">
    <text evidence="2">Belongs to the metallo-dependent hydrolases superfamily. DHOase family. Class I DHOase subfamily.</text>
</comment>
<keyword evidence="6 8" id="KW-0378">Hydrolase</keyword>
<feature type="domain" description="Amidohydrolase-related" evidence="9">
    <location>
        <begin position="51"/>
        <end position="427"/>
    </location>
</feature>
<dbReference type="EC" id="3.5.2.5" evidence="8"/>
<dbReference type="PROSITE" id="PS00482">
    <property type="entry name" value="DIHYDROOROTASE_1"/>
    <property type="match status" value="1"/>
</dbReference>
<evidence type="ECO:0000256" key="5">
    <source>
        <dbReference type="ARBA" id="ARBA00022723"/>
    </source>
</evidence>
<sequence length="450" mass="47751">MLDLIVRGGTVVTPEGAQRLDLGVEGGQIVALEAELSAPARQEQDVSGLHLLPGLVDMHVHFNEPGRAHWEGLRSGSAALVAGGGTVFADMPLNSDPPLLDRPRFQAKLEAARRESLADFALWGGLTPDNLAELPELAGCGVIGFKAFMSGSGIEEFRAADEQTLHDGMQVAARLGLPVAVHAESDELTARLSAGLNRPGAGWRDYLNSRPVQAELEAIEQALRLAQETGCALHVVHVSSGAGVALIAEARAQGVDVTAETCPHYLAFTDTDLERLGAVLKCAPPLRDAATRETLWQALLSGAVDTIGSDHSPSSPDLKDRDNPFAIWGGIAGVQSTLPVLLTEGYARRGLPLPQLSALLSTTPARRFRLARKGTLAVGQDADLVAVDLGAVWTLEAAQLQQRWPQTSPYLGQRFSGQPRATWRRGQLIWDGQQTVGHAGGQLLTPGPVS</sequence>
<comment type="catalytic activity">
    <reaction evidence="8">
        <text>(S)-allantoin + H2O = allantoate + H(+)</text>
        <dbReference type="Rhea" id="RHEA:17029"/>
        <dbReference type="ChEBI" id="CHEBI:15377"/>
        <dbReference type="ChEBI" id="CHEBI:15378"/>
        <dbReference type="ChEBI" id="CHEBI:15678"/>
        <dbReference type="ChEBI" id="CHEBI:17536"/>
        <dbReference type="EC" id="3.5.2.5"/>
    </reaction>
</comment>
<dbReference type="PANTHER" id="PTHR43668">
    <property type="entry name" value="ALLANTOINASE"/>
    <property type="match status" value="1"/>
</dbReference>
<evidence type="ECO:0000256" key="6">
    <source>
        <dbReference type="ARBA" id="ARBA00022801"/>
    </source>
</evidence>
<comment type="cofactor">
    <cofactor evidence="8">
        <name>Zn(2+)</name>
        <dbReference type="ChEBI" id="CHEBI:29105"/>
    </cofactor>
    <text evidence="8">Binds 2 Zn(2+) ions per subunit.</text>
</comment>
<dbReference type="HAMAP" id="MF_01645">
    <property type="entry name" value="Hydantoinase"/>
    <property type="match status" value="1"/>
</dbReference>
<dbReference type="InterPro" id="IPR002195">
    <property type="entry name" value="Dihydroorotase_CS"/>
</dbReference>
<dbReference type="KEGG" id="dsc:ABOD76_10350"/>
<dbReference type="GO" id="GO:0006145">
    <property type="term" value="P:purine nucleobase catabolic process"/>
    <property type="evidence" value="ECO:0007669"/>
    <property type="project" value="TreeGrafter"/>
</dbReference>
<evidence type="ECO:0000259" key="9">
    <source>
        <dbReference type="Pfam" id="PF01979"/>
    </source>
</evidence>
<organism evidence="10">
    <name type="scientific">Deinococcus sonorensis KR-87</name>
    <dbReference type="NCBI Taxonomy" id="694439"/>
    <lineage>
        <taxon>Bacteria</taxon>
        <taxon>Thermotogati</taxon>
        <taxon>Deinococcota</taxon>
        <taxon>Deinococci</taxon>
        <taxon>Deinococcales</taxon>
        <taxon>Deinococcaceae</taxon>
        <taxon>Deinococcus</taxon>
    </lineage>
</organism>
<protein>
    <recommendedName>
        <fullName evidence="8">Allantoinase</fullName>
        <ecNumber evidence="8">3.5.2.5</ecNumber>
    </recommendedName>
    <alternativeName>
        <fullName evidence="8">Allantoin-utilizing enzyme</fullName>
    </alternativeName>
</protein>
<feature type="binding site" description="via carbamate group" evidence="8">
    <location>
        <position position="146"/>
    </location>
    <ligand>
        <name>Zn(2+)</name>
        <dbReference type="ChEBI" id="CHEBI:29105"/>
        <label>2</label>
    </ligand>
</feature>
<comment type="function">
    <text evidence="8">Catalyzes the conversion of allantoin (5-ureidohydantoin) to allantoic acid by hydrolytic cleavage of the five-member hydantoin ring.</text>
</comment>
<feature type="binding site" evidence="8">
    <location>
        <position position="237"/>
    </location>
    <ligand>
        <name>Zn(2+)</name>
        <dbReference type="ChEBI" id="CHEBI:29105"/>
        <label>2</label>
    </ligand>
</feature>
<dbReference type="EMBL" id="CP158299">
    <property type="protein sequence ID" value="XBV86684.1"/>
    <property type="molecule type" value="Genomic_DNA"/>
</dbReference>
<dbReference type="GO" id="GO:0000256">
    <property type="term" value="P:allantoin catabolic process"/>
    <property type="evidence" value="ECO:0007669"/>
    <property type="project" value="UniProtKB-UniRule"/>
</dbReference>
<dbReference type="Pfam" id="PF01979">
    <property type="entry name" value="Amidohydro_1"/>
    <property type="match status" value="1"/>
</dbReference>
<dbReference type="SUPFAM" id="SSF51338">
    <property type="entry name" value="Composite domain of metallo-dependent hydrolases"/>
    <property type="match status" value="1"/>
</dbReference>
<feature type="binding site" evidence="8">
    <location>
        <position position="61"/>
    </location>
    <ligand>
        <name>Zn(2+)</name>
        <dbReference type="ChEBI" id="CHEBI:29105"/>
        <label>1</label>
    </ligand>
</feature>
<accession>A0AAU7UF28</accession>
<evidence type="ECO:0000256" key="4">
    <source>
        <dbReference type="ARBA" id="ARBA00022631"/>
    </source>
</evidence>
<dbReference type="InterPro" id="IPR017593">
    <property type="entry name" value="Allantoinase"/>
</dbReference>
<reference evidence="10" key="1">
    <citation type="submission" date="2024-06" db="EMBL/GenBank/DDBJ databases">
        <title>Draft Genome Sequence of Deinococcus sonorensis Type Strain KR-87, a Biofilm Producing Representative of the Genus Deinococcus.</title>
        <authorList>
            <person name="Boren L.S."/>
            <person name="Grosso R.A."/>
            <person name="Hugenberg-Cox A.N."/>
            <person name="Hill J.T.E."/>
            <person name="Albert C.M."/>
            <person name="Tuohy J.M."/>
        </authorList>
    </citation>
    <scope>NUCLEOTIDE SEQUENCE</scope>
    <source>
        <strain evidence="10">KR-87</strain>
    </source>
</reference>